<evidence type="ECO:0000256" key="11">
    <source>
        <dbReference type="PIRSR" id="PIRSR005586-1"/>
    </source>
</evidence>
<evidence type="ECO:0000256" key="8">
    <source>
        <dbReference type="ARBA" id="ARBA00044007"/>
    </source>
</evidence>
<dbReference type="GO" id="GO:0003899">
    <property type="term" value="F:DNA-directed RNA polymerase activity"/>
    <property type="evidence" value="ECO:0007669"/>
    <property type="project" value="InterPro"/>
</dbReference>
<feature type="binding site" evidence="11">
    <location>
        <position position="8"/>
    </location>
    <ligand>
        <name>Zn(2+)</name>
        <dbReference type="ChEBI" id="CHEBI:29105"/>
        <label>1</label>
    </ligand>
</feature>
<dbReference type="PANTHER" id="PTHR11239">
    <property type="entry name" value="DNA-DIRECTED RNA POLYMERASE"/>
    <property type="match status" value="1"/>
</dbReference>
<dbReference type="GO" id="GO:0003676">
    <property type="term" value="F:nucleic acid binding"/>
    <property type="evidence" value="ECO:0007669"/>
    <property type="project" value="InterPro"/>
</dbReference>
<dbReference type="FunFam" id="2.20.25.10:FF:000005">
    <property type="entry name" value="DNA-directed RNA polymerase subunit"/>
    <property type="match status" value="1"/>
</dbReference>
<feature type="binding site" evidence="11">
    <location>
        <position position="97"/>
    </location>
    <ligand>
        <name>Zn(2+)</name>
        <dbReference type="ChEBI" id="CHEBI:29105"/>
        <label>2</label>
    </ligand>
</feature>
<dbReference type="Proteomes" id="UP001151699">
    <property type="component" value="Chromosome X"/>
</dbReference>
<evidence type="ECO:0000256" key="5">
    <source>
        <dbReference type="ARBA" id="ARBA00022833"/>
    </source>
</evidence>
<dbReference type="InterPro" id="IPR034014">
    <property type="entry name" value="Zn_ribbon_RPC11_C"/>
</dbReference>
<comment type="similarity">
    <text evidence="10 13">Belongs to the archaeal rpoM/eukaryotic RPA12/RPB9/RPC11 RNA polymerase family.</text>
</comment>
<feature type="domain" description="TFIIS-type" evidence="14">
    <location>
        <begin position="65"/>
        <end position="107"/>
    </location>
</feature>
<reference evidence="15" key="1">
    <citation type="submission" date="2022-07" db="EMBL/GenBank/DDBJ databases">
        <authorList>
            <person name="Trinca V."/>
            <person name="Uliana J.V.C."/>
            <person name="Torres T.T."/>
            <person name="Ward R.J."/>
            <person name="Monesi N."/>
        </authorList>
    </citation>
    <scope>NUCLEOTIDE SEQUENCE</scope>
    <source>
        <strain evidence="15">HSMRA1968</strain>
        <tissue evidence="15">Whole embryos</tissue>
    </source>
</reference>
<keyword evidence="7 10" id="KW-0539">Nucleus</keyword>
<dbReference type="Pfam" id="PF02150">
    <property type="entry name" value="Zn_ribbon_RPB9"/>
    <property type="match status" value="1"/>
</dbReference>
<feature type="binding site" evidence="11">
    <location>
        <position position="72"/>
    </location>
    <ligand>
        <name>Zn(2+)</name>
        <dbReference type="ChEBI" id="CHEBI:29105"/>
        <label>2</label>
    </ligand>
</feature>
<keyword evidence="5 11" id="KW-0862">Zinc</keyword>
<dbReference type="InterPro" id="IPR001529">
    <property type="entry name" value="Zn_ribbon_RPB9"/>
</dbReference>
<dbReference type="CDD" id="cd10509">
    <property type="entry name" value="Zn-ribbon_RPC11"/>
    <property type="match status" value="1"/>
</dbReference>
<evidence type="ECO:0000256" key="3">
    <source>
        <dbReference type="ARBA" id="ARBA00022723"/>
    </source>
</evidence>
<evidence type="ECO:0000256" key="12">
    <source>
        <dbReference type="PIRSR" id="PIRSR005586-2"/>
    </source>
</evidence>
<sequence length="108" mass="12093">MLSFCPSCSNLLVLKDGATSLVLCCTTCPYISNIKRAMTNRVYPKLKEIDKLILGSAALHSGDTTDAVCPKCSHDRAFYVQLQIRSADEPMTTFFQCCNNKCNFKWKD</sequence>
<feature type="binding site" evidence="11">
    <location>
        <position position="102"/>
    </location>
    <ligand>
        <name>Zn(2+)</name>
        <dbReference type="ChEBI" id="CHEBI:29105"/>
        <label>2</label>
    </ligand>
</feature>
<keyword evidence="3 11" id="KW-0479">Metal-binding</keyword>
<feature type="binding site" evidence="11">
    <location>
        <position position="69"/>
    </location>
    <ligand>
        <name>Zn(2+)</name>
        <dbReference type="ChEBI" id="CHEBI:29105"/>
        <label>2</label>
    </ligand>
</feature>
<dbReference type="PIRSF" id="PIRSF005586">
    <property type="entry name" value="RNApol_RpoM"/>
    <property type="match status" value="1"/>
</dbReference>
<protein>
    <recommendedName>
        <fullName evidence="10">DNA-directed RNA polymerase subunit</fullName>
    </recommendedName>
</protein>
<comment type="subunit">
    <text evidence="8">Component of the RNA polymerase III complex consisting of 17 subunits: a ten-subunit horseshoe-shaped catalytic core composed of POLR3A/RPC1, POLR3B/RPC2, POLR1C/RPAC1, POLR1D/RPAC2, POLR3K/RPC10, POLR2E/RPABC1, POLR2F/RPABC2, POLR2H/RPABC3, POLR2K/RPABC4 and POLR2L/RPABC5; a mobile stalk composed of two subunits POLR3H/RPC8 and CRCP/RPC9, protruding from the core and functioning primarily in transcription initiation; and additional subunits homologous to general transcription factors of the RNA polymerase II machinery, POLR3C/RPC3-POLR3F/RPC6-POLR3G/RPC7 heterotrimer required for transcription initiation and POLR3D/RPC4-POLR3E/RPC5 heterodimer involved in both transcription initiation and termination.</text>
</comment>
<dbReference type="OrthoDB" id="282152at2759"/>
<evidence type="ECO:0000256" key="7">
    <source>
        <dbReference type="ARBA" id="ARBA00023242"/>
    </source>
</evidence>
<proteinExistence type="inferred from homology"/>
<evidence type="ECO:0000256" key="10">
    <source>
        <dbReference type="PIRNR" id="PIRNR005586"/>
    </source>
</evidence>
<dbReference type="Gene3D" id="2.20.25.10">
    <property type="match status" value="1"/>
</dbReference>
<dbReference type="SMART" id="SM00661">
    <property type="entry name" value="RPOL9"/>
    <property type="match status" value="1"/>
</dbReference>
<dbReference type="PANTHER" id="PTHR11239:SF12">
    <property type="entry name" value="DNA-DIRECTED RNA POLYMERASE III SUBUNIT RPC10"/>
    <property type="match status" value="1"/>
</dbReference>
<dbReference type="PROSITE" id="PS00466">
    <property type="entry name" value="ZF_TFIIS_1"/>
    <property type="match status" value="1"/>
</dbReference>
<gene>
    <name evidence="15" type="primary">POLR3K_1</name>
    <name evidence="15" type="ORF">Bhyg_10319</name>
</gene>
<comment type="function">
    <text evidence="9">Core component of RNA polymerase III (Pol III) which synthesizes small non-coding RNAs using the four ribonucleoside triphosphates as substrates. Can mediate Pol I proofreading of the nascent RNA transcript. Anchors into the Pol III active site to constantly monitor transcription fidelity, cleaves mis-incorporated 5'-ribonucleotides and restarts the transcription process. Once Pol III reaches the poly(dT) termination signal, can induce Pol III clamp opening and transcription termination. Pol III plays an important role in sensing and limiting infection by intracellular bacteria and DNA viruses. Acts as a nuclear and cytosolic DNA sensor involved in innate immune response. Can sense non-self dsDNA that serves as template for transcription into dsRNA. The non-self RNA polymerase III transcripts, such as Epstein-Barr virus-encoded RNAs (EBERs) induce type I interferon and NF-kappa-B through the RIG-I pathway.</text>
</comment>
<organism evidence="15 16">
    <name type="scientific">Pseudolycoriella hygida</name>
    <dbReference type="NCBI Taxonomy" id="35572"/>
    <lineage>
        <taxon>Eukaryota</taxon>
        <taxon>Metazoa</taxon>
        <taxon>Ecdysozoa</taxon>
        <taxon>Arthropoda</taxon>
        <taxon>Hexapoda</taxon>
        <taxon>Insecta</taxon>
        <taxon>Pterygota</taxon>
        <taxon>Neoptera</taxon>
        <taxon>Endopterygota</taxon>
        <taxon>Diptera</taxon>
        <taxon>Nematocera</taxon>
        <taxon>Sciaroidea</taxon>
        <taxon>Sciaridae</taxon>
        <taxon>Pseudolycoriella</taxon>
    </lineage>
</organism>
<comment type="function">
    <text evidence="10">DNA-dependent RNA polymerase catalyzes the transcription of DNA into RNA using the four ribonucleoside triphosphates as substrates.</text>
</comment>
<evidence type="ECO:0000256" key="2">
    <source>
        <dbReference type="ARBA" id="ARBA00022478"/>
    </source>
</evidence>
<accession>A0A9Q0RZ43</accession>
<comment type="caution">
    <text evidence="15">The sequence shown here is derived from an EMBL/GenBank/DDBJ whole genome shotgun (WGS) entry which is preliminary data.</text>
</comment>
<dbReference type="InterPro" id="IPR001222">
    <property type="entry name" value="Znf_TFIIS"/>
</dbReference>
<comment type="subcellular location">
    <subcellularLocation>
        <location evidence="1 10">Nucleus</location>
    </subcellularLocation>
</comment>
<dbReference type="SMART" id="SM00440">
    <property type="entry name" value="ZnF_C2C2"/>
    <property type="match status" value="1"/>
</dbReference>
<dbReference type="EMBL" id="WJQU01000003">
    <property type="protein sequence ID" value="KAJ6637588.1"/>
    <property type="molecule type" value="Genomic_DNA"/>
</dbReference>
<dbReference type="AlphaFoldDB" id="A0A9Q0RZ43"/>
<evidence type="ECO:0000313" key="16">
    <source>
        <dbReference type="Proteomes" id="UP001151699"/>
    </source>
</evidence>
<feature type="binding site" evidence="11">
    <location>
        <position position="28"/>
    </location>
    <ligand>
        <name>Zn(2+)</name>
        <dbReference type="ChEBI" id="CHEBI:29105"/>
        <label>1</label>
    </ligand>
</feature>
<dbReference type="InterPro" id="IPR012164">
    <property type="entry name" value="Rpa12/Rpb9/Rpc10/TFS"/>
</dbReference>
<dbReference type="GO" id="GO:0005666">
    <property type="term" value="C:RNA polymerase III complex"/>
    <property type="evidence" value="ECO:0007669"/>
    <property type="project" value="TreeGrafter"/>
</dbReference>
<evidence type="ECO:0000256" key="9">
    <source>
        <dbReference type="ARBA" id="ARBA00054653"/>
    </source>
</evidence>
<evidence type="ECO:0000256" key="6">
    <source>
        <dbReference type="ARBA" id="ARBA00023163"/>
    </source>
</evidence>
<evidence type="ECO:0000256" key="13">
    <source>
        <dbReference type="RuleBase" id="RU003474"/>
    </source>
</evidence>
<keyword evidence="16" id="KW-1185">Reference proteome</keyword>
<dbReference type="GO" id="GO:0006386">
    <property type="term" value="P:termination of RNA polymerase III transcription"/>
    <property type="evidence" value="ECO:0007669"/>
    <property type="project" value="TreeGrafter"/>
</dbReference>
<evidence type="ECO:0000259" key="14">
    <source>
        <dbReference type="PROSITE" id="PS51133"/>
    </source>
</evidence>
<name>A0A9Q0RZ43_9DIPT</name>
<evidence type="ECO:0000256" key="1">
    <source>
        <dbReference type="ARBA" id="ARBA00004123"/>
    </source>
</evidence>
<feature type="binding site" evidence="11">
    <location>
        <position position="25"/>
    </location>
    <ligand>
        <name>Zn(2+)</name>
        <dbReference type="ChEBI" id="CHEBI:29105"/>
        <label>1</label>
    </ligand>
</feature>
<evidence type="ECO:0000256" key="4">
    <source>
        <dbReference type="ARBA" id="ARBA00022771"/>
    </source>
</evidence>
<keyword evidence="4 12" id="KW-0863">Zinc-finger</keyword>
<dbReference type="SUPFAM" id="SSF57783">
    <property type="entry name" value="Zinc beta-ribbon"/>
    <property type="match status" value="1"/>
</dbReference>
<feature type="binding site" evidence="11">
    <location>
        <position position="5"/>
    </location>
    <ligand>
        <name>Zn(2+)</name>
        <dbReference type="ChEBI" id="CHEBI:29105"/>
        <label>1</label>
    </ligand>
</feature>
<keyword evidence="6 10" id="KW-0804">Transcription</keyword>
<feature type="zinc finger region" description="C4-type" evidence="12">
    <location>
        <begin position="5"/>
        <end position="28"/>
    </location>
</feature>
<evidence type="ECO:0000313" key="15">
    <source>
        <dbReference type="EMBL" id="KAJ6637588.1"/>
    </source>
</evidence>
<keyword evidence="2 10" id="KW-0240">DNA-directed RNA polymerase</keyword>
<dbReference type="Pfam" id="PF01096">
    <property type="entry name" value="Zn_ribbon_TFIIS"/>
    <property type="match status" value="1"/>
</dbReference>
<dbReference type="PROSITE" id="PS51133">
    <property type="entry name" value="ZF_TFIIS_2"/>
    <property type="match status" value="1"/>
</dbReference>
<dbReference type="GO" id="GO:0008270">
    <property type="term" value="F:zinc ion binding"/>
    <property type="evidence" value="ECO:0007669"/>
    <property type="project" value="UniProtKB-KW"/>
</dbReference>